<feature type="region of interest" description="Disordered" evidence="1">
    <location>
        <begin position="365"/>
        <end position="527"/>
    </location>
</feature>
<dbReference type="InterPro" id="IPR029184">
    <property type="entry name" value="Sas4_dom"/>
</dbReference>
<dbReference type="GO" id="GO:0000123">
    <property type="term" value="C:histone acetyltransferase complex"/>
    <property type="evidence" value="ECO:0007669"/>
    <property type="project" value="UniProtKB-ARBA"/>
</dbReference>
<evidence type="ECO:0000313" key="4">
    <source>
        <dbReference type="Proteomes" id="UP001219525"/>
    </source>
</evidence>
<evidence type="ECO:0000313" key="3">
    <source>
        <dbReference type="EMBL" id="KAJ7193295.1"/>
    </source>
</evidence>
<feature type="region of interest" description="Disordered" evidence="1">
    <location>
        <begin position="567"/>
        <end position="630"/>
    </location>
</feature>
<feature type="compositionally biased region" description="Basic and acidic residues" evidence="1">
    <location>
        <begin position="616"/>
        <end position="630"/>
    </location>
</feature>
<reference evidence="3" key="1">
    <citation type="submission" date="2023-03" db="EMBL/GenBank/DDBJ databases">
        <title>Massive genome expansion in bonnet fungi (Mycena s.s.) driven by repeated elements and novel gene families across ecological guilds.</title>
        <authorList>
            <consortium name="Lawrence Berkeley National Laboratory"/>
            <person name="Harder C.B."/>
            <person name="Miyauchi S."/>
            <person name="Viragh M."/>
            <person name="Kuo A."/>
            <person name="Thoen E."/>
            <person name="Andreopoulos B."/>
            <person name="Lu D."/>
            <person name="Skrede I."/>
            <person name="Drula E."/>
            <person name="Henrissat B."/>
            <person name="Morin E."/>
            <person name="Kohler A."/>
            <person name="Barry K."/>
            <person name="LaButti K."/>
            <person name="Morin E."/>
            <person name="Salamov A."/>
            <person name="Lipzen A."/>
            <person name="Mereny Z."/>
            <person name="Hegedus B."/>
            <person name="Baldrian P."/>
            <person name="Stursova M."/>
            <person name="Weitz H."/>
            <person name="Taylor A."/>
            <person name="Grigoriev I.V."/>
            <person name="Nagy L.G."/>
            <person name="Martin F."/>
            <person name="Kauserud H."/>
        </authorList>
    </citation>
    <scope>NUCLEOTIDE SEQUENCE</scope>
    <source>
        <strain evidence="3">9144</strain>
    </source>
</reference>
<name>A0AAD6Y2B2_9AGAR</name>
<feature type="compositionally biased region" description="Low complexity" evidence="1">
    <location>
        <begin position="298"/>
        <end position="316"/>
    </location>
</feature>
<protein>
    <recommendedName>
        <fullName evidence="2">PEHE domain-containing protein</fullName>
    </recommendedName>
</protein>
<feature type="compositionally biased region" description="Basic and acidic residues" evidence="1">
    <location>
        <begin position="264"/>
        <end position="275"/>
    </location>
</feature>
<sequence length="630" mass="69569">MDDATLAIASSQIRQKRVLPSRSRRGGPGVGSCDVDIMILNAQSNKTESEPLIPADTPFVLKTDGLLEEAAKELPLAGGSGFNAPIIEGYFARPEVLKAYREQSMIETPEFTDVKGVALGSRLRQRPGEDNSDSDAVYEKRHRKYEAFEKRQRLREKEKLKHEQYKLKQRIEELRGMDNSAFLAAPASSFSPRPALPEVIEEDSTLGGMNANPAWLEGERRRKEMLMNAQALEERYRILLPPDRQRKPAGQNSVNASIEPDSELSAKEFTQPHDEGESEFDDPSPNKKETQKLKLKLPARPSVPTPTTTTPKVSATSKKRRRSHPPKSPGVKIRLGSQLILSTSEPGPSSLVEPEALPFQIVQYDPAAAANRPVRSRSERPRKRAKTAEPELPSQSPYSVSPAEPPTVVDKPGDSSPVHDMSQILSYPPPSPPSPEHYRPSPVTADRPHSPDRMSSMSPEPSERPSPPDDDEVSVSAPFPEDRKPSVPPIESISVPATTGRGRGRSRGVPTTSHPRKAPTKRRQPPCSLVVFATRTAVNPRQLHRSRHLEAFGVKLPAIIQGSDSYDFELPHDVTDNAEFEDASQNADISREFEGDEAPEDPDDLESQDTDGDEQNDPRDADTDRDSDGT</sequence>
<accession>A0AAD6Y2B2</accession>
<evidence type="ECO:0000256" key="1">
    <source>
        <dbReference type="SAM" id="MobiDB-lite"/>
    </source>
</evidence>
<proteinExistence type="predicted"/>
<dbReference type="AlphaFoldDB" id="A0AAD6Y2B2"/>
<feature type="compositionally biased region" description="Basic residues" evidence="1">
    <location>
        <begin position="514"/>
        <end position="524"/>
    </location>
</feature>
<feature type="region of interest" description="Disordered" evidence="1">
    <location>
        <begin position="237"/>
        <end position="352"/>
    </location>
</feature>
<dbReference type="Pfam" id="PF15460">
    <property type="entry name" value="SAS4"/>
    <property type="match status" value="1"/>
</dbReference>
<feature type="domain" description="PEHE" evidence="2">
    <location>
        <begin position="106"/>
        <end position="228"/>
    </location>
</feature>
<feature type="compositionally biased region" description="Low complexity" evidence="1">
    <location>
        <begin position="489"/>
        <end position="500"/>
    </location>
</feature>
<comment type="caution">
    <text evidence="3">The sequence shown here is derived from an EMBL/GenBank/DDBJ whole genome shotgun (WGS) entry which is preliminary data.</text>
</comment>
<dbReference type="SMART" id="SM01300">
    <property type="entry name" value="PEHE"/>
    <property type="match status" value="1"/>
</dbReference>
<evidence type="ECO:0000259" key="2">
    <source>
        <dbReference type="SMART" id="SM01300"/>
    </source>
</evidence>
<dbReference type="EMBL" id="JARJCW010000109">
    <property type="protein sequence ID" value="KAJ7193295.1"/>
    <property type="molecule type" value="Genomic_DNA"/>
</dbReference>
<gene>
    <name evidence="3" type="ORF">GGX14DRAFT_478276</name>
</gene>
<dbReference type="Proteomes" id="UP001219525">
    <property type="component" value="Unassembled WGS sequence"/>
</dbReference>
<feature type="compositionally biased region" description="Acidic residues" evidence="1">
    <location>
        <begin position="594"/>
        <end position="615"/>
    </location>
</feature>
<dbReference type="InterPro" id="IPR029332">
    <property type="entry name" value="PEHE_dom"/>
</dbReference>
<keyword evidence="4" id="KW-1185">Reference proteome</keyword>
<organism evidence="3 4">
    <name type="scientific">Mycena pura</name>
    <dbReference type="NCBI Taxonomy" id="153505"/>
    <lineage>
        <taxon>Eukaryota</taxon>
        <taxon>Fungi</taxon>
        <taxon>Dikarya</taxon>
        <taxon>Basidiomycota</taxon>
        <taxon>Agaricomycotina</taxon>
        <taxon>Agaricomycetes</taxon>
        <taxon>Agaricomycetidae</taxon>
        <taxon>Agaricales</taxon>
        <taxon>Marasmiineae</taxon>
        <taxon>Mycenaceae</taxon>
        <taxon>Mycena</taxon>
    </lineage>
</organism>